<evidence type="ECO:0000313" key="2">
    <source>
        <dbReference type="Proteomes" id="UP000029558"/>
    </source>
</evidence>
<keyword evidence="1" id="KW-0614">Plasmid</keyword>
<protein>
    <submittedName>
        <fullName evidence="1">ATPases involved in DNA repair domain protein</fullName>
    </submittedName>
</protein>
<dbReference type="AlphaFoldDB" id="A0AAC8VLK5"/>
<organism evidence="1 2">
    <name type="scientific">Piscirickettsia salmonis</name>
    <dbReference type="NCBI Taxonomy" id="1238"/>
    <lineage>
        <taxon>Bacteria</taxon>
        <taxon>Pseudomonadati</taxon>
        <taxon>Pseudomonadota</taxon>
        <taxon>Gammaproteobacteria</taxon>
        <taxon>Thiotrichales</taxon>
        <taxon>Piscirickettsiaceae</taxon>
        <taxon>Piscirickettsia</taxon>
    </lineage>
</organism>
<geneLocation type="plasmid" evidence="1 2">
    <name>pPSB1-3</name>
</geneLocation>
<accession>A0AAC8VLK5</accession>
<dbReference type="EMBL" id="CP012511">
    <property type="protein sequence ID" value="ALB24673.1"/>
    <property type="molecule type" value="Genomic_DNA"/>
</dbReference>
<gene>
    <name evidence="1" type="ORF">KU39_3p211</name>
</gene>
<evidence type="ECO:0000313" key="1">
    <source>
        <dbReference type="EMBL" id="ALB24673.1"/>
    </source>
</evidence>
<reference evidence="1 2" key="1">
    <citation type="journal article" date="2014" name="Genome Announc.">
        <title>Comparative Genome Analysis of Two Isolates of the Fish Pathogen Piscirickettsia salmonis from Different Hosts Reveals Major Differences in Virulence-Associated Secretion Systems.</title>
        <authorList>
            <person name="Bohle H."/>
            <person name="Henriquez P."/>
            <person name="Grothusen H."/>
            <person name="Navas E."/>
            <person name="Sandoval A."/>
            <person name="Bustamante F."/>
            <person name="Bustos P."/>
            <person name="Mancilla M."/>
        </authorList>
    </citation>
    <scope>NUCLEOTIDE SEQUENCE [LARGE SCALE GENOMIC DNA]</scope>
    <source>
        <strain evidence="2">B1-32597</strain>
    </source>
</reference>
<name>A0AAC8VLK5_PISSA</name>
<sequence>MQVLMSEVSAICTTMASLKKERAELVEKTSDLPSLRLKEKELIEKQRDFQKQNDVISVNQESINKVQHELSIISVNSQNLSTIKQYFERRVTELSLFLNGEQLPLLKGENSNEMNRIIRQGIADDDGYIQSVITNDQQVLQSINLEAERLCANRSLLEERARKNRAEVENFTEGAGIVLGELGRVRESIAQFVNLEQIGAEKSSQLNEQYALCQKALVSLAELRQKIFLSRNSVVTQLNQSLSPSIRTELTHQTDLQSYMENLESSFRGSSLKYKGLVPEMVQKVNPQWLLYYTSHLKYDDFSAALGIPIDRATRVLGYLSDIDLGSVLTSEIEA</sequence>
<dbReference type="Proteomes" id="UP000029558">
    <property type="component" value="Plasmid pPSB1-3"/>
</dbReference>
<proteinExistence type="predicted"/>